<organism evidence="1 2">
    <name type="scientific">Zhongshania guokunii</name>
    <dbReference type="NCBI Taxonomy" id="641783"/>
    <lineage>
        <taxon>Bacteria</taxon>
        <taxon>Pseudomonadati</taxon>
        <taxon>Pseudomonadota</taxon>
        <taxon>Gammaproteobacteria</taxon>
        <taxon>Cellvibrionales</taxon>
        <taxon>Spongiibacteraceae</taxon>
        <taxon>Zhongshania</taxon>
    </lineage>
</organism>
<reference evidence="1 2" key="1">
    <citation type="journal article" date="2011" name="Int. J. Syst. Evol. Microbiol.">
        <title>Zhongshania antarctica gen. nov., sp. nov. and Zhongshania guokunii sp. nov., gammaproteobacteria respectively isolated from coastal attached (fast) ice and surface seawater of the Antarctic.</title>
        <authorList>
            <person name="Li H.J."/>
            <person name="Zhang X.Y."/>
            <person name="Chen C.X."/>
            <person name="Zhang Y.J."/>
            <person name="Gao Z.M."/>
            <person name="Yu Y."/>
            <person name="Chen X.L."/>
            <person name="Chen B."/>
            <person name="Zhang Y.Z."/>
        </authorList>
    </citation>
    <scope>NUCLEOTIDE SEQUENCE [LARGE SCALE GENOMIC DNA]</scope>
    <source>
        <strain evidence="1 2">ZS6-22T</strain>
    </source>
</reference>
<name>A0ABV3U8U3_9GAMM</name>
<dbReference type="RefSeq" id="WP_368382674.1">
    <property type="nucleotide sequence ID" value="NZ_JBFRYA010000015.1"/>
</dbReference>
<evidence type="ECO:0000313" key="1">
    <source>
        <dbReference type="EMBL" id="MEX1670339.1"/>
    </source>
</evidence>
<evidence type="ECO:0000313" key="2">
    <source>
        <dbReference type="Proteomes" id="UP001557485"/>
    </source>
</evidence>
<protein>
    <submittedName>
        <fullName evidence="1">Uncharacterized protein</fullName>
    </submittedName>
</protein>
<gene>
    <name evidence="1" type="ORF">AB4876_15575</name>
</gene>
<dbReference type="EMBL" id="JBFRYA010000015">
    <property type="protein sequence ID" value="MEX1670339.1"/>
    <property type="molecule type" value="Genomic_DNA"/>
</dbReference>
<proteinExistence type="predicted"/>
<dbReference type="Proteomes" id="UP001557485">
    <property type="component" value="Unassembled WGS sequence"/>
</dbReference>
<accession>A0ABV3U8U3</accession>
<sequence>MTGKEFGRLSREHLASFRAMRYAMDEQFGELHSMLAQKQTEMAAYLGSNFIWHQFYSIPLMALPLLVIKTLGALDDFMAFIRDPNIVQVAIDEVIAGEFSLDSPDLTPEQFEQIFPMLTALKNQMRGINYYGYPLSDFLGRYLKNPTDEDLMLLLSVDSSLISLPSFQNRINIAKAVNDSAFEKRLASAMKEQPHKGRLPYQDLRYTLYALKIEGSIDSLTEETAYQLFCRELNYFPDDGDAGRSLWKFIERWRKEFPT</sequence>
<comment type="caution">
    <text evidence="1">The sequence shown here is derived from an EMBL/GenBank/DDBJ whole genome shotgun (WGS) entry which is preliminary data.</text>
</comment>
<keyword evidence="2" id="KW-1185">Reference proteome</keyword>